<proteinExistence type="predicted"/>
<comment type="caution">
    <text evidence="1">The sequence shown here is derived from an EMBL/GenBank/DDBJ whole genome shotgun (WGS) entry which is preliminary data.</text>
</comment>
<protein>
    <submittedName>
        <fullName evidence="1">Uncharacterized protein</fullName>
    </submittedName>
</protein>
<dbReference type="EMBL" id="JACBYV010000001">
    <property type="protein sequence ID" value="NYH73485.1"/>
    <property type="molecule type" value="Genomic_DNA"/>
</dbReference>
<dbReference type="AlphaFoldDB" id="A0A7Y9XLB7"/>
<reference evidence="1 2" key="1">
    <citation type="submission" date="2020-07" db="EMBL/GenBank/DDBJ databases">
        <title>Genomic analyses of the natural microbiome of Caenorhabditis elegans.</title>
        <authorList>
            <person name="Samuel B."/>
        </authorList>
    </citation>
    <scope>NUCLEOTIDE SEQUENCE [LARGE SCALE GENOMIC DNA]</scope>
    <source>
        <strain evidence="1 2">BIGb0408</strain>
    </source>
</reference>
<evidence type="ECO:0000313" key="1">
    <source>
        <dbReference type="EMBL" id="NYH73485.1"/>
    </source>
</evidence>
<evidence type="ECO:0000313" key="2">
    <source>
        <dbReference type="Proteomes" id="UP000578688"/>
    </source>
</evidence>
<accession>A0A7Y9XLB7</accession>
<keyword evidence="2" id="KW-1185">Reference proteome</keyword>
<dbReference type="RefSeq" id="WP_179538539.1">
    <property type="nucleotide sequence ID" value="NZ_JACBYV010000001.1"/>
</dbReference>
<organism evidence="1 2">
    <name type="scientific">Phytopseudomonas flavescens</name>
    <dbReference type="NCBI Taxonomy" id="29435"/>
    <lineage>
        <taxon>Bacteria</taxon>
        <taxon>Pseudomonadati</taxon>
        <taxon>Pseudomonadota</taxon>
        <taxon>Gammaproteobacteria</taxon>
        <taxon>Pseudomonadales</taxon>
        <taxon>Pseudomonadaceae</taxon>
        <taxon>Phytopseudomonas</taxon>
    </lineage>
</organism>
<gene>
    <name evidence="1" type="ORF">FHR27_002095</name>
</gene>
<name>A0A7Y9XLB7_9GAMM</name>
<dbReference type="Proteomes" id="UP000578688">
    <property type="component" value="Unassembled WGS sequence"/>
</dbReference>
<sequence length="142" mass="15277">MDFSNGGSPTATLNTIQLSGAPVDAIQFHEDAETGSFGRGYSFFQVNRPDETVFFGLLPKTDTVSDLPLFLGGNAQYSDDPAARIWGALLSVTSLFGEGSPHSNYACVFCKPSAPGSADAQIRDIVIKPTLIDRQGDFRRIE</sequence>